<feature type="compositionally biased region" description="Polar residues" evidence="8">
    <location>
        <begin position="677"/>
        <end position="687"/>
    </location>
</feature>
<evidence type="ECO:0000256" key="8">
    <source>
        <dbReference type="SAM" id="MobiDB-lite"/>
    </source>
</evidence>
<accession>A0A8H5EXF2</accession>
<feature type="compositionally biased region" description="Low complexity" evidence="8">
    <location>
        <begin position="1128"/>
        <end position="1169"/>
    </location>
</feature>
<feature type="region of interest" description="Disordered" evidence="8">
    <location>
        <begin position="1255"/>
        <end position="1301"/>
    </location>
</feature>
<dbReference type="Proteomes" id="UP000567179">
    <property type="component" value="Unassembled WGS sequence"/>
</dbReference>
<dbReference type="EMBL" id="JAACJJ010000042">
    <property type="protein sequence ID" value="KAF5316165.1"/>
    <property type="molecule type" value="Genomic_DNA"/>
</dbReference>
<feature type="compositionally biased region" description="Basic and acidic residues" evidence="8">
    <location>
        <begin position="1380"/>
        <end position="1397"/>
    </location>
</feature>
<evidence type="ECO:0000313" key="10">
    <source>
        <dbReference type="EMBL" id="KAF5316165.1"/>
    </source>
</evidence>
<dbReference type="Pfam" id="PF10495">
    <property type="entry name" value="PACT_coil_coil"/>
    <property type="match status" value="1"/>
</dbReference>
<evidence type="ECO:0000313" key="11">
    <source>
        <dbReference type="Proteomes" id="UP000567179"/>
    </source>
</evidence>
<feature type="coiled-coil region" evidence="7">
    <location>
        <begin position="1868"/>
        <end position="2200"/>
    </location>
</feature>
<feature type="compositionally biased region" description="Basic and acidic residues" evidence="8">
    <location>
        <begin position="812"/>
        <end position="822"/>
    </location>
</feature>
<evidence type="ECO:0000256" key="2">
    <source>
        <dbReference type="ARBA" id="ARBA00022490"/>
    </source>
</evidence>
<dbReference type="PROSITE" id="PS50837">
    <property type="entry name" value="NACHT"/>
    <property type="match status" value="1"/>
</dbReference>
<comment type="caution">
    <text evidence="10">The sequence shown here is derived from an EMBL/GenBank/DDBJ whole genome shotgun (WGS) entry which is preliminary data.</text>
</comment>
<proteinExistence type="predicted"/>
<dbReference type="Gene3D" id="1.20.5.300">
    <property type="match status" value="1"/>
</dbReference>
<feature type="compositionally biased region" description="Low complexity" evidence="8">
    <location>
        <begin position="967"/>
        <end position="981"/>
    </location>
</feature>
<dbReference type="SUPFAM" id="SSF52540">
    <property type="entry name" value="P-loop containing nucleoside triphosphate hydrolases"/>
    <property type="match status" value="1"/>
</dbReference>
<dbReference type="OrthoDB" id="2020852at2759"/>
<dbReference type="InterPro" id="IPR019528">
    <property type="entry name" value="PACT_domain"/>
</dbReference>
<dbReference type="Pfam" id="PF24883">
    <property type="entry name" value="NPHP3_N"/>
    <property type="match status" value="1"/>
</dbReference>
<feature type="region of interest" description="Disordered" evidence="8">
    <location>
        <begin position="1369"/>
        <end position="1397"/>
    </location>
</feature>
<dbReference type="PANTHER" id="PTHR19327:SF0">
    <property type="entry name" value="GOLGIN SUBFAMILY A MEMBER 4"/>
    <property type="match status" value="1"/>
</dbReference>
<dbReference type="InterPro" id="IPR056884">
    <property type="entry name" value="NPHP3-like_N"/>
</dbReference>
<feature type="region of interest" description="Disordered" evidence="8">
    <location>
        <begin position="1317"/>
        <end position="1345"/>
    </location>
</feature>
<dbReference type="GO" id="GO:0005815">
    <property type="term" value="C:microtubule organizing center"/>
    <property type="evidence" value="ECO:0007669"/>
    <property type="project" value="UniProtKB-SubCell"/>
</dbReference>
<feature type="compositionally biased region" description="Low complexity" evidence="8">
    <location>
        <begin position="790"/>
        <end position="806"/>
    </location>
</feature>
<feature type="region of interest" description="Disordered" evidence="8">
    <location>
        <begin position="1614"/>
        <end position="1639"/>
    </location>
</feature>
<dbReference type="Gene3D" id="3.40.50.300">
    <property type="entry name" value="P-loop containing nucleotide triphosphate hydrolases"/>
    <property type="match status" value="1"/>
</dbReference>
<feature type="region of interest" description="Disordered" evidence="8">
    <location>
        <begin position="666"/>
        <end position="687"/>
    </location>
</feature>
<keyword evidence="5 7" id="KW-0175">Coiled coil</keyword>
<name>A0A8H5EXF2_9AGAR</name>
<organism evidence="10 11">
    <name type="scientific">Psilocybe cf. subviscida</name>
    <dbReference type="NCBI Taxonomy" id="2480587"/>
    <lineage>
        <taxon>Eukaryota</taxon>
        <taxon>Fungi</taxon>
        <taxon>Dikarya</taxon>
        <taxon>Basidiomycota</taxon>
        <taxon>Agaricomycotina</taxon>
        <taxon>Agaricomycetes</taxon>
        <taxon>Agaricomycetidae</taxon>
        <taxon>Agaricales</taxon>
        <taxon>Agaricineae</taxon>
        <taxon>Strophariaceae</taxon>
        <taxon>Psilocybe</taxon>
    </lineage>
</organism>
<evidence type="ECO:0000256" key="3">
    <source>
        <dbReference type="ARBA" id="ARBA00022553"/>
    </source>
</evidence>
<dbReference type="InterPro" id="IPR027417">
    <property type="entry name" value="P-loop_NTPase"/>
</dbReference>
<feature type="region of interest" description="Disordered" evidence="8">
    <location>
        <begin position="748"/>
        <end position="1010"/>
    </location>
</feature>
<keyword evidence="2" id="KW-0963">Cytoplasm</keyword>
<feature type="region of interest" description="Disordered" evidence="8">
    <location>
        <begin position="1114"/>
        <end position="1169"/>
    </location>
</feature>
<feature type="compositionally biased region" description="Low complexity" evidence="8">
    <location>
        <begin position="844"/>
        <end position="874"/>
    </location>
</feature>
<sequence>MNQVAVRLAQTYRSCPKPLPWRTVMQQAAPPPSSGNILQSASHVAITGGSFVAGSQYNVTTTANEPNKLLYKQVAPNAILNAGGRADEVKCLPGTREEVLAKTEAWIDAKESERERKIFWLSGPAGAGKSAIIQTLAERCMARSVSVTNFFFFRGDNTRNDARPVVATLLYQLIASYPKLKDLIRAVLVEKPLIFNQALHDQFEHLINTPIRSIIDPSLDRWSIVILIDGLDECGHGSDGRREQDILLRVLHRLVSSENSPFIVLVASRPEPHLTMTFNEVGSFAASIFLNEDHRPSDDIRLFVIAESARIKNTHHLGHTLDRHWPSQSSIDAVVMKSSGQFIYAATVLRFIAHSPVNPAHSLDKVQGLRPVAKSSPFSQIDAIYSHILSSLEDLEAAKDVLAGGIFRTNYFPADMRDIKPILAPLWHQEDELASYISDLMAIVRFDDKNGAVLFYHASLRDFLRDSTRSGKYHIDLDAFTERLAIAHIKGIRDIDSLEICFLVVCCVRQSTLSIEEALTSYPSEFIPRSMLSGYTLNRTIRAFFNKFESLYFQENRKRYKQALRNWLIWFRNMNIGLHPETDLKGVKHVYAIWKEIIDSETPSVFLIRLFVVSMATMLETPSRIWRRIGAAEDADMPSLPSVTGFEDSGDILESSVAPVNPVEDDSFGDDLDISSPYHSTPASTQHTVTSLYNRPSSSLSTARFAQSIASRSNKSITGSFAGRKSHHQSFEVPSLPAISVVPVENSRFSDDTDEARHEDSNSVPEVYLPPPDDEEDQDREFSLTDALESISRSSSPSFPSGPGSRQQTPKKSYDESFKSEIKPLQPSPFSKFRNVAVRRTNPRARTPSLTRTSSSSETSSPTNSTPHSTRSTRIAPQTGNVSPGAIPLPPSTVASPAIAMREADASSVNDSRSMDITDVHISPPRLEAASEDGAQADRNGHHHLVESSQEPTFSSEGEGEEESKDASAAESSRSPSQSVAFTPTPAFPRPRAHARFELPPPPSDILATPAPNQEFTQEYAHENEDLVTPSTRRRSFLLSVIHSTARPRMRFPTPHARRVEARFETPGVEEEVEVEETPRPNYHNNNNDTNGNGNNLQVAFAGVTPRPRMVAARRSSHPLAQMVTAASTSEQSRSEISSTPSLSPATGAGAAPSPTPAPSSARAHAAWATPAQSSPYNAYNNASFVSTASSHDLTTHQRANTSFDPAMGFAGNAPGHGVNRFNANKLNTYLHGLNRRLQEENEALVERLRAVEEQRKEGTLGSAESGPGRRLSGGGSGRSSAIGTLGGVQENAAEEERAELERMVDELETEKAQCVAEKEEVKREKEETERALRVEKEERDKDNERWKERMAEVEAGVTEIIKGLEGRLASAEEREEMAEERARGAKEEKDAAAGRVRELEKQLVQAQGERDVAADRAAKAERVLENGKDLDGALAEANDRVGQVMGDLRNANAHIKDLEDEVAQQDHKIEDLEKELRDEQDTIAGLEEELASTADSLAAERKAVLKLEETVRKLDEELRSTKEYADELEEGAEEAVERLEALNEELATANDTIKAMETSEQQTGQDTKALKNELLKAQEAARQMEEALEEAEQKMVSDEGALATLRSKIAGLEREKQREADKSSRDLSYAPAVESGPTEEEYAALEDELNKADQEIARLNTLINQSPARKAMDKAKDTKIEMLEREKEELLERNRALRMTFNEMATPSRVINAPGISPIHRQVLNMSIRAPKTPGGPLRDLSWLKTPRDDPSVTPLISEINRLQRELDHANDSIDDKLDKLEDAGMGVVGLTKKLEDARAKIVSLEDEIARLSRKEDRRVRRLNRVRCQKCNVKVDLKNIIQADESSVEIARDYLPSEPPTPPTRTSEALRADLQSVNQHLEELREQWNLEKMQLLGEKAVLENAANRLNSEVKSSKEEARRVAETNKAKSNITSELEKAKRTISVLENELSSERSRLRTLIGEQDRLQREKKQILTDLQRTESDMDDVKTQLQKYKKENQEIEKELRENANIEQKARLLETRVVENAETIEQLREERNILAVDHKELQRRFAEVSENANKIRDKYVAHSTSHDNRRHELDLHRLEIDELKRALEDRDNDLQRVQNEKKRIATEKSDVARTVAALEADLRRVRRDAENFGRDLKTLRAEKEMLETKGKEEMTKAERARKQAQTEIRLLNDQLEAQKQKYARAVEAMKAQVQTSSADDIQVENLRVQHKKECRGLMLQIRYLKAKFTRESTFRCDLTYQKKYLLTLMEQFEKSERTILGAIARIGFPVVPPSASSAPRKRAWKLKSVAQMVIFLNRARKCSDSWRKETEHKQAIAAALEDVRRRRAIGTS</sequence>
<gene>
    <name evidence="10" type="ORF">D9619_006296</name>
</gene>
<comment type="subcellular location">
    <subcellularLocation>
        <location evidence="1">Cytoplasm</location>
        <location evidence="1">Cytoskeleton</location>
        <location evidence="1">Microtubule organizing center</location>
    </subcellularLocation>
</comment>
<reference evidence="10 11" key="1">
    <citation type="journal article" date="2020" name="ISME J.">
        <title>Uncovering the hidden diversity of litter-decomposition mechanisms in mushroom-forming fungi.</title>
        <authorList>
            <person name="Floudas D."/>
            <person name="Bentzer J."/>
            <person name="Ahren D."/>
            <person name="Johansson T."/>
            <person name="Persson P."/>
            <person name="Tunlid A."/>
        </authorList>
    </citation>
    <scope>NUCLEOTIDE SEQUENCE [LARGE SCALE GENOMIC DNA]</scope>
    <source>
        <strain evidence="10 11">CBS 101986</strain>
    </source>
</reference>
<feature type="domain" description="NACHT" evidence="9">
    <location>
        <begin position="117"/>
        <end position="233"/>
    </location>
</feature>
<evidence type="ECO:0000259" key="9">
    <source>
        <dbReference type="PROSITE" id="PS50837"/>
    </source>
</evidence>
<evidence type="ECO:0000256" key="7">
    <source>
        <dbReference type="SAM" id="Coils"/>
    </source>
</evidence>
<feature type="coiled-coil region" evidence="7">
    <location>
        <begin position="1761"/>
        <end position="1816"/>
    </location>
</feature>
<keyword evidence="3" id="KW-0597">Phosphoprotein</keyword>
<keyword evidence="6" id="KW-0206">Cytoskeleton</keyword>
<keyword evidence="4" id="KW-0677">Repeat</keyword>
<evidence type="ECO:0000256" key="4">
    <source>
        <dbReference type="ARBA" id="ARBA00022737"/>
    </source>
</evidence>
<feature type="region of interest" description="Disordered" evidence="8">
    <location>
        <begin position="1065"/>
        <end position="1094"/>
    </location>
</feature>
<dbReference type="PANTHER" id="PTHR19327">
    <property type="entry name" value="GOLGIN"/>
    <property type="match status" value="1"/>
</dbReference>
<dbReference type="GO" id="GO:0005737">
    <property type="term" value="C:cytoplasm"/>
    <property type="evidence" value="ECO:0007669"/>
    <property type="project" value="UniProtKB-ARBA"/>
</dbReference>
<evidence type="ECO:0000256" key="1">
    <source>
        <dbReference type="ARBA" id="ARBA00004267"/>
    </source>
</evidence>
<feature type="compositionally biased region" description="Basic and acidic residues" evidence="8">
    <location>
        <begin position="1614"/>
        <end position="1626"/>
    </location>
</feature>
<feature type="compositionally biased region" description="Low complexity" evidence="8">
    <location>
        <begin position="1082"/>
        <end position="1094"/>
    </location>
</feature>
<evidence type="ECO:0000256" key="6">
    <source>
        <dbReference type="ARBA" id="ARBA00023212"/>
    </source>
</evidence>
<protein>
    <recommendedName>
        <fullName evidence="9">NACHT domain-containing protein</fullName>
    </recommendedName>
</protein>
<evidence type="ECO:0000256" key="5">
    <source>
        <dbReference type="ARBA" id="ARBA00023054"/>
    </source>
</evidence>
<feature type="compositionally biased region" description="Basic and acidic residues" evidence="8">
    <location>
        <begin position="748"/>
        <end position="761"/>
    </location>
</feature>
<keyword evidence="11" id="KW-1185">Reference proteome</keyword>
<dbReference type="InterPro" id="IPR007111">
    <property type="entry name" value="NACHT_NTPase"/>
</dbReference>